<protein>
    <submittedName>
        <fullName evidence="2">Uncharacterized protein</fullName>
    </submittedName>
</protein>
<evidence type="ECO:0000313" key="2">
    <source>
        <dbReference type="EMBL" id="KAK8778037.1"/>
    </source>
</evidence>
<accession>A0AAQ4ETJ7</accession>
<evidence type="ECO:0000256" key="1">
    <source>
        <dbReference type="SAM" id="MobiDB-lite"/>
    </source>
</evidence>
<feature type="region of interest" description="Disordered" evidence="1">
    <location>
        <begin position="1"/>
        <end position="20"/>
    </location>
</feature>
<keyword evidence="3" id="KW-1185">Reference proteome</keyword>
<reference evidence="2 3" key="1">
    <citation type="journal article" date="2023" name="Arcadia Sci">
        <title>De novo assembly of a long-read Amblyomma americanum tick genome.</title>
        <authorList>
            <person name="Chou S."/>
            <person name="Poskanzer K.E."/>
            <person name="Rollins M."/>
            <person name="Thuy-Boun P.S."/>
        </authorList>
    </citation>
    <scope>NUCLEOTIDE SEQUENCE [LARGE SCALE GENOMIC DNA]</scope>
    <source>
        <strain evidence="2">F_SG_1</strain>
        <tissue evidence="2">Salivary glands</tissue>
    </source>
</reference>
<proteinExistence type="predicted"/>
<organism evidence="2 3">
    <name type="scientific">Amblyomma americanum</name>
    <name type="common">Lone star tick</name>
    <dbReference type="NCBI Taxonomy" id="6943"/>
    <lineage>
        <taxon>Eukaryota</taxon>
        <taxon>Metazoa</taxon>
        <taxon>Ecdysozoa</taxon>
        <taxon>Arthropoda</taxon>
        <taxon>Chelicerata</taxon>
        <taxon>Arachnida</taxon>
        <taxon>Acari</taxon>
        <taxon>Parasitiformes</taxon>
        <taxon>Ixodida</taxon>
        <taxon>Ixodoidea</taxon>
        <taxon>Ixodidae</taxon>
        <taxon>Amblyomminae</taxon>
        <taxon>Amblyomma</taxon>
    </lineage>
</organism>
<gene>
    <name evidence="2" type="ORF">V5799_020621</name>
</gene>
<sequence>MSEAPPVPPVKKHGVQRATGRPMDKGAVVLAPLLVRAVAWTPAHHLHCTSRILRLRGCLKQSSAVSTGPDRPYLAPLDAFAWKPPPSTTSSITWPEATVFNLRHNVSSAGHDTELLHDVHPGIGLPGAVVLALSAGTRRGLDPCPSPTLHFPDSSAPWMPEQSSAVSTGPDRPYLANAFAWKPPPSTTSSITWPEATVFNLRHNVSSAGHDTDSCTMFTPVLAFQVLSYWLSAGTRRGLDPCPSPTLHFPDSSAPWMPEQSSAVSTGPDHPYLAPLDAFAWKPPPSTTSSITWPEATVFNLRHNVSSAGHDNRLLHDVHPGIGLLRCCRTGSLLVRAVAWTPAHHLHCTSRILRLRGCLKQSSAVSTGPDRPYLAPLDAFAWKPPPSTTSSITWPEATVFNLRHKRQLGGARHRLLHDVHTRYWPSRCCRTGSLLVRAVAWTPAHHLHCTSRILRLPWMPEQSSAVSTGPDRPYLAPLDAFAWKPPPSTTSSITWPEATVFNLRHNVSSAGHDTDSCTMFTPGIGLPGAVVLALCWYAPWPGPLPITYTALPGFFGPVDA</sequence>
<dbReference type="EMBL" id="JARKHS020011158">
    <property type="protein sequence ID" value="KAK8778037.1"/>
    <property type="molecule type" value="Genomic_DNA"/>
</dbReference>
<evidence type="ECO:0000313" key="3">
    <source>
        <dbReference type="Proteomes" id="UP001321473"/>
    </source>
</evidence>
<name>A0AAQ4ETJ7_AMBAM</name>
<comment type="caution">
    <text evidence="2">The sequence shown here is derived from an EMBL/GenBank/DDBJ whole genome shotgun (WGS) entry which is preliminary data.</text>
</comment>
<dbReference type="Proteomes" id="UP001321473">
    <property type="component" value="Unassembled WGS sequence"/>
</dbReference>
<dbReference type="AlphaFoldDB" id="A0AAQ4ETJ7"/>